<comment type="caution">
    <text evidence="2">The sequence shown here is derived from an EMBL/GenBank/DDBJ whole genome shotgun (WGS) entry which is preliminary data.</text>
</comment>
<dbReference type="EMBL" id="JABANM010002381">
    <property type="protein sequence ID" value="KAF4752645.1"/>
    <property type="molecule type" value="Genomic_DNA"/>
</dbReference>
<feature type="compositionally biased region" description="Polar residues" evidence="1">
    <location>
        <begin position="141"/>
        <end position="152"/>
    </location>
</feature>
<organism evidence="2 3">
    <name type="scientific">Perkinsus olseni</name>
    <name type="common">Perkinsus atlanticus</name>
    <dbReference type="NCBI Taxonomy" id="32597"/>
    <lineage>
        <taxon>Eukaryota</taxon>
        <taxon>Sar</taxon>
        <taxon>Alveolata</taxon>
        <taxon>Perkinsozoa</taxon>
        <taxon>Perkinsea</taxon>
        <taxon>Perkinsida</taxon>
        <taxon>Perkinsidae</taxon>
        <taxon>Perkinsus</taxon>
    </lineage>
</organism>
<dbReference type="AlphaFoldDB" id="A0A7J6U5J8"/>
<sequence length="152" mass="17606">AAFECMYATLKHLLRSPEIRQERNRSLLVPYLLDSPLDRAATVRGSKAWKEYGRGRELGGNGLTDYYRDETRRRFSEVIKIRSNLGEEMKLRMNHPSMATWWSSNNAPTEPVSFCHCATKLRRRLWSFIQSRKRGREESRGPSSKKQASGGK</sequence>
<name>A0A7J6U5J8_PEROL</name>
<feature type="non-terminal residue" evidence="2">
    <location>
        <position position="152"/>
    </location>
</feature>
<gene>
    <name evidence="2" type="ORF">FOZ62_018088</name>
</gene>
<reference evidence="2 3" key="1">
    <citation type="submission" date="2020-04" db="EMBL/GenBank/DDBJ databases">
        <title>Perkinsus olseni comparative genomics.</title>
        <authorList>
            <person name="Bogema D.R."/>
        </authorList>
    </citation>
    <scope>NUCLEOTIDE SEQUENCE [LARGE SCALE GENOMIC DNA]</scope>
    <source>
        <strain evidence="2">ATCC PRA-205</strain>
    </source>
</reference>
<protein>
    <submittedName>
        <fullName evidence="2">Uncharacterized protein</fullName>
    </submittedName>
</protein>
<accession>A0A7J6U5J8</accession>
<feature type="region of interest" description="Disordered" evidence="1">
    <location>
        <begin position="132"/>
        <end position="152"/>
    </location>
</feature>
<dbReference type="Proteomes" id="UP000574390">
    <property type="component" value="Unassembled WGS sequence"/>
</dbReference>
<evidence type="ECO:0000313" key="2">
    <source>
        <dbReference type="EMBL" id="KAF4752645.1"/>
    </source>
</evidence>
<evidence type="ECO:0000313" key="3">
    <source>
        <dbReference type="Proteomes" id="UP000574390"/>
    </source>
</evidence>
<proteinExistence type="predicted"/>
<evidence type="ECO:0000256" key="1">
    <source>
        <dbReference type="SAM" id="MobiDB-lite"/>
    </source>
</evidence>